<dbReference type="PANTHER" id="PTHR43004">
    <property type="entry name" value="TRK SYSTEM POTASSIUM UPTAKE PROTEIN"/>
    <property type="match status" value="1"/>
</dbReference>
<evidence type="ECO:0000256" key="1">
    <source>
        <dbReference type="ARBA" id="ARBA00001974"/>
    </source>
</evidence>
<sequence>MDTRVLIAGAGPAGLTLAIELARRGVPCRIVDAREEPLPGSRGDGLQPRTLEVFDDLGVIDEIVAAGFLPPPFRTYTDGVPTGEVRMAEHVEPSPQVPHPNGWMVPQWRTEEILRDRLADLGVKVERGNALQSLRQDDDSVTATLTSGDVRAEYLVGADGGRSTVRKRLGVEFLGDTDEATKLVLFDARVTGLDHPELAHHFQSATEPGHGVSLTPLAGTDVLPCAARPPSTHEAREDSSHVQGLLDHFGASHVRIRELTWSTIWRPNSRLAETFRSGRVFLAGDAAHTHPPTGGQGLNTSVQDAYNLGWKLADGSPELLDSYDAERRPVAASVLGLSADLLDKTLRGTSDALRRGAATNQLGIGYRNGPLTTDERPEPGRVRAGDRAPGALLRTPDGETVGLFDLLRGTHWTLLCFDRKVPQHSPQVRPLHITRRENRQEGSLTDVDAYTTYDVTEGTEVLIRPDGYIAHIR</sequence>
<feature type="region of interest" description="Disordered" evidence="5">
    <location>
        <begin position="364"/>
        <end position="394"/>
    </location>
</feature>
<protein>
    <submittedName>
        <fullName evidence="7">FAD-dependent monooxygenase</fullName>
    </submittedName>
</protein>
<evidence type="ECO:0000313" key="8">
    <source>
        <dbReference type="Proteomes" id="UP001237595"/>
    </source>
</evidence>
<dbReference type="NCBIfam" id="NF004832">
    <property type="entry name" value="PRK06184.1"/>
    <property type="match status" value="1"/>
</dbReference>
<dbReference type="InterPro" id="IPR036249">
    <property type="entry name" value="Thioredoxin-like_sf"/>
</dbReference>
<keyword evidence="4" id="KW-0274">FAD</keyword>
<accession>A0ABT6PKY0</accession>
<comment type="cofactor">
    <cofactor evidence="1">
        <name>FAD</name>
        <dbReference type="ChEBI" id="CHEBI:57692"/>
    </cofactor>
</comment>
<dbReference type="Gene3D" id="3.40.30.120">
    <property type="match status" value="1"/>
</dbReference>
<dbReference type="PRINTS" id="PR00420">
    <property type="entry name" value="RNGMNOXGNASE"/>
</dbReference>
<dbReference type="Gene3D" id="3.30.70.2450">
    <property type="match status" value="1"/>
</dbReference>
<keyword evidence="7" id="KW-0560">Oxidoreductase</keyword>
<dbReference type="InterPro" id="IPR050641">
    <property type="entry name" value="RIFMO-like"/>
</dbReference>
<dbReference type="GO" id="GO:0004497">
    <property type="term" value="F:monooxygenase activity"/>
    <property type="evidence" value="ECO:0007669"/>
    <property type="project" value="UniProtKB-KW"/>
</dbReference>
<gene>
    <name evidence="7" type="ORF">QFW96_08335</name>
</gene>
<evidence type="ECO:0000259" key="6">
    <source>
        <dbReference type="Pfam" id="PF01494"/>
    </source>
</evidence>
<dbReference type="SUPFAM" id="SSF51905">
    <property type="entry name" value="FAD/NAD(P)-binding domain"/>
    <property type="match status" value="1"/>
</dbReference>
<dbReference type="Pfam" id="PF01494">
    <property type="entry name" value="FAD_binding_3"/>
    <property type="match status" value="1"/>
</dbReference>
<evidence type="ECO:0000256" key="3">
    <source>
        <dbReference type="ARBA" id="ARBA00022630"/>
    </source>
</evidence>
<dbReference type="RefSeq" id="WP_281454970.1">
    <property type="nucleotide sequence ID" value="NZ_JASAOF010000003.1"/>
</dbReference>
<proteinExistence type="inferred from homology"/>
<organism evidence="7 8">
    <name type="scientific">Saccharopolyspora ipomoeae</name>
    <dbReference type="NCBI Taxonomy" id="3042027"/>
    <lineage>
        <taxon>Bacteria</taxon>
        <taxon>Bacillati</taxon>
        <taxon>Actinomycetota</taxon>
        <taxon>Actinomycetes</taxon>
        <taxon>Pseudonocardiales</taxon>
        <taxon>Pseudonocardiaceae</taxon>
        <taxon>Saccharopolyspora</taxon>
    </lineage>
</organism>
<dbReference type="InterPro" id="IPR036188">
    <property type="entry name" value="FAD/NAD-bd_sf"/>
</dbReference>
<feature type="compositionally biased region" description="Basic and acidic residues" evidence="5">
    <location>
        <begin position="373"/>
        <end position="386"/>
    </location>
</feature>
<dbReference type="EMBL" id="JASAOF010000003">
    <property type="protein sequence ID" value="MDI2028614.1"/>
    <property type="molecule type" value="Genomic_DNA"/>
</dbReference>
<name>A0ABT6PKY0_9PSEU</name>
<dbReference type="PANTHER" id="PTHR43004:SF19">
    <property type="entry name" value="BINDING MONOOXYGENASE, PUTATIVE (JCVI)-RELATED"/>
    <property type="match status" value="1"/>
</dbReference>
<dbReference type="Proteomes" id="UP001237595">
    <property type="component" value="Unassembled WGS sequence"/>
</dbReference>
<feature type="domain" description="FAD-binding" evidence="6">
    <location>
        <begin position="2"/>
        <end position="335"/>
    </location>
</feature>
<comment type="caution">
    <text evidence="7">The sequence shown here is derived from an EMBL/GenBank/DDBJ whole genome shotgun (WGS) entry which is preliminary data.</text>
</comment>
<keyword evidence="3" id="KW-0285">Flavoprotein</keyword>
<dbReference type="Gene3D" id="3.50.50.60">
    <property type="entry name" value="FAD/NAD(P)-binding domain"/>
    <property type="match status" value="1"/>
</dbReference>
<evidence type="ECO:0000256" key="5">
    <source>
        <dbReference type="SAM" id="MobiDB-lite"/>
    </source>
</evidence>
<dbReference type="InterPro" id="IPR002938">
    <property type="entry name" value="FAD-bd"/>
</dbReference>
<comment type="similarity">
    <text evidence="2">Belongs to the PheA/TfdB FAD monooxygenase family.</text>
</comment>
<keyword evidence="8" id="KW-1185">Reference proteome</keyword>
<reference evidence="7 8" key="1">
    <citation type="submission" date="2023-04" db="EMBL/GenBank/DDBJ databases">
        <title>Draft genome sequence of Saccharopolyspora sp. TS4A08 isolated from sweet potato rhizospheric soil.</title>
        <authorList>
            <person name="Suksaard P."/>
            <person name="Duangmal K."/>
        </authorList>
    </citation>
    <scope>NUCLEOTIDE SEQUENCE [LARGE SCALE GENOMIC DNA]</scope>
    <source>
        <strain evidence="7 8">TS4A08</strain>
    </source>
</reference>
<keyword evidence="7" id="KW-0503">Monooxygenase</keyword>
<dbReference type="SUPFAM" id="SSF52833">
    <property type="entry name" value="Thioredoxin-like"/>
    <property type="match status" value="1"/>
</dbReference>
<evidence type="ECO:0000256" key="4">
    <source>
        <dbReference type="ARBA" id="ARBA00022827"/>
    </source>
</evidence>
<evidence type="ECO:0000256" key="2">
    <source>
        <dbReference type="ARBA" id="ARBA00007801"/>
    </source>
</evidence>
<evidence type="ECO:0000313" key="7">
    <source>
        <dbReference type="EMBL" id="MDI2028614.1"/>
    </source>
</evidence>